<feature type="transmembrane region" description="Helical" evidence="1">
    <location>
        <begin position="104"/>
        <end position="123"/>
    </location>
</feature>
<protein>
    <recommendedName>
        <fullName evidence="4">Component of SufBCD complex</fullName>
    </recommendedName>
</protein>
<keyword evidence="1" id="KW-1133">Transmembrane helix</keyword>
<dbReference type="AlphaFoldDB" id="A0A2T0VUC1"/>
<comment type="caution">
    <text evidence="2">The sequence shown here is derived from an EMBL/GenBank/DDBJ whole genome shotgun (WGS) entry which is preliminary data.</text>
</comment>
<evidence type="ECO:0000313" key="2">
    <source>
        <dbReference type="EMBL" id="PRY75037.1"/>
    </source>
</evidence>
<organism evidence="2 3">
    <name type="scientific">Yoonia maritima</name>
    <dbReference type="NCBI Taxonomy" id="1435347"/>
    <lineage>
        <taxon>Bacteria</taxon>
        <taxon>Pseudomonadati</taxon>
        <taxon>Pseudomonadota</taxon>
        <taxon>Alphaproteobacteria</taxon>
        <taxon>Rhodobacterales</taxon>
        <taxon>Paracoccaceae</taxon>
        <taxon>Yoonia</taxon>
    </lineage>
</organism>
<accession>A0A2T0VUC1</accession>
<feature type="transmembrane region" description="Helical" evidence="1">
    <location>
        <begin position="20"/>
        <end position="41"/>
    </location>
</feature>
<dbReference type="EMBL" id="PVTP01000014">
    <property type="protein sequence ID" value="PRY75037.1"/>
    <property type="molecule type" value="Genomic_DNA"/>
</dbReference>
<evidence type="ECO:0000256" key="1">
    <source>
        <dbReference type="SAM" id="Phobius"/>
    </source>
</evidence>
<sequence>MDWNSLFSRVLDVHTFSNLWYWIMVCMCWMIASHWIIGVPFDMILRARRFGAQAGSDLETLVDINVRRIQALTQESGGLVIGLLAFILTSVVVSALYYRMEVAQGVMLLILPITCVGGINVVASQRLLRNPLHGADLSKYLIRLRLLIQVIAMVSVFISAAYGMLFRLMQPFGY</sequence>
<reference evidence="2 3" key="1">
    <citation type="submission" date="2018-03" db="EMBL/GenBank/DDBJ databases">
        <title>Genomic Encyclopedia of Archaeal and Bacterial Type Strains, Phase II (KMG-II): from individual species to whole genera.</title>
        <authorList>
            <person name="Goeker M."/>
        </authorList>
    </citation>
    <scope>NUCLEOTIDE SEQUENCE [LARGE SCALE GENOMIC DNA]</scope>
    <source>
        <strain evidence="2 3">DSM 101533</strain>
    </source>
</reference>
<dbReference type="RefSeq" id="WP_106359065.1">
    <property type="nucleotide sequence ID" value="NZ_PVTP01000014.1"/>
</dbReference>
<keyword evidence="1" id="KW-0472">Membrane</keyword>
<proteinExistence type="predicted"/>
<evidence type="ECO:0008006" key="4">
    <source>
        <dbReference type="Google" id="ProtNLM"/>
    </source>
</evidence>
<keyword evidence="1" id="KW-0812">Transmembrane</keyword>
<name>A0A2T0VUC1_9RHOB</name>
<keyword evidence="3" id="KW-1185">Reference proteome</keyword>
<dbReference type="Proteomes" id="UP000238007">
    <property type="component" value="Unassembled WGS sequence"/>
</dbReference>
<feature type="transmembrane region" description="Helical" evidence="1">
    <location>
        <begin position="144"/>
        <end position="165"/>
    </location>
</feature>
<feature type="transmembrane region" description="Helical" evidence="1">
    <location>
        <begin position="77"/>
        <end position="98"/>
    </location>
</feature>
<evidence type="ECO:0000313" key="3">
    <source>
        <dbReference type="Proteomes" id="UP000238007"/>
    </source>
</evidence>
<dbReference type="OrthoDB" id="7847071at2"/>
<gene>
    <name evidence="2" type="ORF">CLV80_11474</name>
</gene>